<reference evidence="2 3" key="1">
    <citation type="submission" date="2019-02" db="EMBL/GenBank/DDBJ databases">
        <title>Deep-cultivation of Planctomycetes and their phenomic and genomic characterization uncovers novel biology.</title>
        <authorList>
            <person name="Wiegand S."/>
            <person name="Jogler M."/>
            <person name="Boedeker C."/>
            <person name="Pinto D."/>
            <person name="Vollmers J."/>
            <person name="Rivas-Marin E."/>
            <person name="Kohn T."/>
            <person name="Peeters S.H."/>
            <person name="Heuer A."/>
            <person name="Rast P."/>
            <person name="Oberbeckmann S."/>
            <person name="Bunk B."/>
            <person name="Jeske O."/>
            <person name="Meyerdierks A."/>
            <person name="Storesund J.E."/>
            <person name="Kallscheuer N."/>
            <person name="Luecker S."/>
            <person name="Lage O.M."/>
            <person name="Pohl T."/>
            <person name="Merkel B.J."/>
            <person name="Hornburger P."/>
            <person name="Mueller R.-W."/>
            <person name="Bruemmer F."/>
            <person name="Labrenz M."/>
            <person name="Spormann A.M."/>
            <person name="Op den Camp H."/>
            <person name="Overmann J."/>
            <person name="Amann R."/>
            <person name="Jetten M.S.M."/>
            <person name="Mascher T."/>
            <person name="Medema M.H."/>
            <person name="Devos D.P."/>
            <person name="Kaster A.-K."/>
            <person name="Ovreas L."/>
            <person name="Rohde M."/>
            <person name="Galperin M.Y."/>
            <person name="Jogler C."/>
        </authorList>
    </citation>
    <scope>NUCLEOTIDE SEQUENCE [LARGE SCALE GENOMIC DNA]</scope>
    <source>
        <strain evidence="2 3">Q31a</strain>
    </source>
</reference>
<feature type="transmembrane region" description="Helical" evidence="1">
    <location>
        <begin position="122"/>
        <end position="140"/>
    </location>
</feature>
<evidence type="ECO:0000313" key="3">
    <source>
        <dbReference type="Proteomes" id="UP000318017"/>
    </source>
</evidence>
<keyword evidence="1" id="KW-0472">Membrane</keyword>
<gene>
    <name evidence="2" type="ORF">Q31a_34990</name>
</gene>
<organism evidence="2 3">
    <name type="scientific">Aureliella helgolandensis</name>
    <dbReference type="NCBI Taxonomy" id="2527968"/>
    <lineage>
        <taxon>Bacteria</taxon>
        <taxon>Pseudomonadati</taxon>
        <taxon>Planctomycetota</taxon>
        <taxon>Planctomycetia</taxon>
        <taxon>Pirellulales</taxon>
        <taxon>Pirellulaceae</taxon>
        <taxon>Aureliella</taxon>
    </lineage>
</organism>
<accession>A0A518G9A6</accession>
<dbReference type="PANTHER" id="PTHR34977">
    <property type="entry name" value="UPF0337 PROTEIN YJBJ"/>
    <property type="match status" value="1"/>
</dbReference>
<protein>
    <submittedName>
        <fullName evidence="2">Uncharacterized protein</fullName>
    </submittedName>
</protein>
<dbReference type="Gene3D" id="1.10.1470.10">
    <property type="entry name" value="YjbJ"/>
    <property type="match status" value="1"/>
</dbReference>
<dbReference type="SUPFAM" id="SSF69047">
    <property type="entry name" value="Hypothetical protein YjbJ"/>
    <property type="match status" value="1"/>
</dbReference>
<dbReference type="InterPro" id="IPR050423">
    <property type="entry name" value="UPF0337_stress_rsp"/>
</dbReference>
<evidence type="ECO:0000256" key="1">
    <source>
        <dbReference type="SAM" id="Phobius"/>
    </source>
</evidence>
<name>A0A518G9A6_9BACT</name>
<sequence length="152" mass="16817">MTQNNFSPLRGAPSQPSIEARWEELRSRIRAEWPELSRDDLLSIDGDSRKLVALVHQKTNANILEIEERIDEIAASSGGLLANVARSTQQFFQDATDRIAEPLRQASQATSKSISNVPVRSAAIAAGVGLLVGLCSASLLKDMFRARRNRFW</sequence>
<dbReference type="EMBL" id="CP036298">
    <property type="protein sequence ID" value="QDV25176.1"/>
    <property type="molecule type" value="Genomic_DNA"/>
</dbReference>
<dbReference type="KEGG" id="ahel:Q31a_34990"/>
<keyword evidence="1" id="KW-1133">Transmembrane helix</keyword>
<dbReference type="AlphaFoldDB" id="A0A518G9A6"/>
<dbReference type="OrthoDB" id="9796058at2"/>
<keyword evidence="3" id="KW-1185">Reference proteome</keyword>
<keyword evidence="1" id="KW-0812">Transmembrane</keyword>
<proteinExistence type="predicted"/>
<dbReference type="Proteomes" id="UP000318017">
    <property type="component" value="Chromosome"/>
</dbReference>
<dbReference type="InterPro" id="IPR036629">
    <property type="entry name" value="YjbJ_sf"/>
</dbReference>
<dbReference type="RefSeq" id="WP_145079908.1">
    <property type="nucleotide sequence ID" value="NZ_CP036298.1"/>
</dbReference>
<evidence type="ECO:0000313" key="2">
    <source>
        <dbReference type="EMBL" id="QDV25176.1"/>
    </source>
</evidence>
<dbReference type="PANTHER" id="PTHR34977:SF1">
    <property type="entry name" value="UPF0337 PROTEIN YJBJ"/>
    <property type="match status" value="1"/>
</dbReference>